<feature type="binding site" evidence="6">
    <location>
        <position position="107"/>
    </location>
    <ligand>
        <name>Zn(2+)</name>
        <dbReference type="ChEBI" id="CHEBI:29105"/>
    </ligand>
</feature>
<dbReference type="Gene3D" id="3.40.225.10">
    <property type="entry name" value="Class II aldolase/adducin N-terminal domain"/>
    <property type="match status" value="1"/>
</dbReference>
<comment type="pathway">
    <text evidence="6">Amino-acid biosynthesis; L-methionine biosynthesis via salvage pathway; L-methionine from S-methyl-5-thio-alpha-D-ribose 1-phosphate: step 2/6.</text>
</comment>
<dbReference type="NCBIfam" id="TIGR03328">
    <property type="entry name" value="salvage_mtnB"/>
    <property type="match status" value="1"/>
</dbReference>
<dbReference type="GO" id="GO:0008270">
    <property type="term" value="F:zinc ion binding"/>
    <property type="evidence" value="ECO:0007669"/>
    <property type="project" value="UniProtKB-UniRule"/>
</dbReference>
<evidence type="ECO:0000313" key="8">
    <source>
        <dbReference type="EMBL" id="REK77205.1"/>
    </source>
</evidence>
<keyword evidence="9" id="KW-1185">Reference proteome</keyword>
<dbReference type="RefSeq" id="WP_116044664.1">
    <property type="nucleotide sequence ID" value="NZ_QUBQ01000001.1"/>
</dbReference>
<evidence type="ECO:0000256" key="5">
    <source>
        <dbReference type="ARBA" id="ARBA00023239"/>
    </source>
</evidence>
<evidence type="ECO:0000256" key="3">
    <source>
        <dbReference type="ARBA" id="ARBA00022833"/>
    </source>
</evidence>
<keyword evidence="4 6" id="KW-0486">Methionine biosynthesis</keyword>
<sequence>MSFDQIRTEDKQRALGELREVKELFASRGWFPGTSGNLSVRVGDYSPQQFQFAITASGKDKTVHTPEDYLFVDQTGKACEATSLKPSAETLIHCEIYRLTGAGAIFHIHSVFNNVISEQFWDRKSVPVDGVELIKGFNIWEEEKHIDIPIVSNFAHIPSIVPEITERIDREIPGILLRKHGIYAWGANAFEAKRHLEAFEFIFEYVYRLELLKRGV</sequence>
<dbReference type="UniPathway" id="UPA00904">
    <property type="reaction ID" value="UER00875"/>
</dbReference>
<comment type="function">
    <text evidence="6">Catalyzes the dehydration of methylthioribulose-1-phosphate (MTRu-1-P) into 2,3-diketo-5-methylthiopentyl-1-phosphate (DK-MTP-1-P).</text>
</comment>
<dbReference type="InterPro" id="IPR001303">
    <property type="entry name" value="Aldolase_II/adducin_N"/>
</dbReference>
<feature type="domain" description="Class II aldolase/adducin N-terminal" evidence="7">
    <location>
        <begin position="16"/>
        <end position="207"/>
    </location>
</feature>
<evidence type="ECO:0000256" key="6">
    <source>
        <dbReference type="HAMAP-Rule" id="MF_01677"/>
    </source>
</evidence>
<evidence type="ECO:0000256" key="2">
    <source>
        <dbReference type="ARBA" id="ARBA00022723"/>
    </source>
</evidence>
<proteinExistence type="inferred from homology"/>
<protein>
    <recommendedName>
        <fullName evidence="6">Methylthioribulose-1-phosphate dehydratase</fullName>
        <shortName evidence="6">MTRu-1-P dehydratase</shortName>
        <ecNumber evidence="6">4.2.1.109</ecNumber>
    </recommendedName>
</protein>
<comment type="caution">
    <text evidence="8">The sequence shown here is derived from an EMBL/GenBank/DDBJ whole genome shotgun (WGS) entry which is preliminary data.</text>
</comment>
<reference evidence="8 9" key="1">
    <citation type="submission" date="2018-08" db="EMBL/GenBank/DDBJ databases">
        <title>Paenibacillus sp. M4BSY-1, whole genome shotgun sequence.</title>
        <authorList>
            <person name="Tuo L."/>
        </authorList>
    </citation>
    <scope>NUCLEOTIDE SEQUENCE [LARGE SCALE GENOMIC DNA]</scope>
    <source>
        <strain evidence="8 9">M4BSY-1</strain>
    </source>
</reference>
<keyword evidence="3 6" id="KW-0862">Zinc</keyword>
<dbReference type="PANTHER" id="PTHR10640">
    <property type="entry name" value="METHYLTHIORIBULOSE-1-PHOSPHATE DEHYDRATASE"/>
    <property type="match status" value="1"/>
</dbReference>
<keyword evidence="2 6" id="KW-0479">Metal-binding</keyword>
<gene>
    <name evidence="6 8" type="primary">mtnB</name>
    <name evidence="8" type="ORF">DX130_09450</name>
</gene>
<dbReference type="GO" id="GO:0046570">
    <property type="term" value="F:methylthioribulose 1-phosphate dehydratase activity"/>
    <property type="evidence" value="ECO:0007669"/>
    <property type="project" value="UniProtKB-UniRule"/>
</dbReference>
<dbReference type="GO" id="GO:0019509">
    <property type="term" value="P:L-methionine salvage from methylthioadenosine"/>
    <property type="evidence" value="ECO:0007669"/>
    <property type="project" value="UniProtKB-UniRule"/>
</dbReference>
<dbReference type="GO" id="GO:0005737">
    <property type="term" value="C:cytoplasm"/>
    <property type="evidence" value="ECO:0007669"/>
    <property type="project" value="UniProtKB-UniRule"/>
</dbReference>
<dbReference type="EMBL" id="QUBQ01000001">
    <property type="protein sequence ID" value="REK77205.1"/>
    <property type="molecule type" value="Genomic_DNA"/>
</dbReference>
<dbReference type="Pfam" id="PF00596">
    <property type="entry name" value="Aldolase_II"/>
    <property type="match status" value="1"/>
</dbReference>
<dbReference type="OrthoDB" id="9805559at2"/>
<dbReference type="AlphaFoldDB" id="A0A371PMK1"/>
<comment type="catalytic activity">
    <reaction evidence="6">
        <text>5-(methylsulfanyl)-D-ribulose 1-phosphate = 5-methylsulfanyl-2,3-dioxopentyl phosphate + H2O</text>
        <dbReference type="Rhea" id="RHEA:15549"/>
        <dbReference type="ChEBI" id="CHEBI:15377"/>
        <dbReference type="ChEBI" id="CHEBI:58548"/>
        <dbReference type="ChEBI" id="CHEBI:58828"/>
        <dbReference type="EC" id="4.2.1.109"/>
    </reaction>
</comment>
<organism evidence="8 9">
    <name type="scientific">Paenibacillus paeoniae</name>
    <dbReference type="NCBI Taxonomy" id="2292705"/>
    <lineage>
        <taxon>Bacteria</taxon>
        <taxon>Bacillati</taxon>
        <taxon>Bacillota</taxon>
        <taxon>Bacilli</taxon>
        <taxon>Bacillales</taxon>
        <taxon>Paenibacillaceae</taxon>
        <taxon>Paenibacillus</taxon>
    </lineage>
</organism>
<accession>A0A371PMK1</accession>
<feature type="binding site" evidence="6">
    <location>
        <position position="109"/>
    </location>
    <ligand>
        <name>Zn(2+)</name>
        <dbReference type="ChEBI" id="CHEBI:29105"/>
    </ligand>
</feature>
<dbReference type="PANTHER" id="PTHR10640:SF7">
    <property type="entry name" value="METHYLTHIORIBULOSE-1-PHOSPHATE DEHYDRATASE"/>
    <property type="match status" value="1"/>
</dbReference>
<comment type="similarity">
    <text evidence="6">Belongs to the aldolase class II family. MtnB subfamily.</text>
</comment>
<evidence type="ECO:0000256" key="4">
    <source>
        <dbReference type="ARBA" id="ARBA00023167"/>
    </source>
</evidence>
<dbReference type="HAMAP" id="MF_01677">
    <property type="entry name" value="Salvage_MtnB"/>
    <property type="match status" value="1"/>
</dbReference>
<dbReference type="EC" id="4.2.1.109" evidence="6"/>
<evidence type="ECO:0000313" key="9">
    <source>
        <dbReference type="Proteomes" id="UP000261905"/>
    </source>
</evidence>
<name>A0A371PMK1_9BACL</name>
<evidence type="ECO:0000259" key="7">
    <source>
        <dbReference type="SMART" id="SM01007"/>
    </source>
</evidence>
<keyword evidence="1 6" id="KW-0028">Amino-acid biosynthesis</keyword>
<dbReference type="InterPro" id="IPR036409">
    <property type="entry name" value="Aldolase_II/adducin_N_sf"/>
</dbReference>
<dbReference type="SUPFAM" id="SSF53639">
    <property type="entry name" value="AraD/HMP-PK domain-like"/>
    <property type="match status" value="1"/>
</dbReference>
<dbReference type="InterPro" id="IPR017714">
    <property type="entry name" value="MethylthioRu-1-P_deHdtase_MtnB"/>
</dbReference>
<evidence type="ECO:0000256" key="1">
    <source>
        <dbReference type="ARBA" id="ARBA00022605"/>
    </source>
</evidence>
<dbReference type="SMART" id="SM01007">
    <property type="entry name" value="Aldolase_II"/>
    <property type="match status" value="1"/>
</dbReference>
<comment type="cofactor">
    <cofactor evidence="6">
        <name>Zn(2+)</name>
        <dbReference type="ChEBI" id="CHEBI:29105"/>
    </cofactor>
    <text evidence="6">Binds 1 zinc ion per subunit.</text>
</comment>
<dbReference type="Proteomes" id="UP000261905">
    <property type="component" value="Unassembled WGS sequence"/>
</dbReference>
<keyword evidence="5 6" id="KW-0456">Lyase</keyword>